<accession>A0ABX6WB42</accession>
<dbReference type="Gene3D" id="2.80.10.50">
    <property type="match status" value="1"/>
</dbReference>
<evidence type="ECO:0000313" key="4">
    <source>
        <dbReference type="Proteomes" id="UP000663421"/>
    </source>
</evidence>
<keyword evidence="2" id="KW-0472">Membrane</keyword>
<proteinExistence type="predicted"/>
<feature type="region of interest" description="Disordered" evidence="1">
    <location>
        <begin position="201"/>
        <end position="228"/>
    </location>
</feature>
<feature type="region of interest" description="Disordered" evidence="1">
    <location>
        <begin position="137"/>
        <end position="170"/>
    </location>
</feature>
<reference evidence="3 4" key="1">
    <citation type="submission" date="2020-11" db="EMBL/GenBank/DDBJ databases">
        <title>Complete genome sequence unveiled secondary metabolic potentials in Streptomyces solisilvae HNM0141.</title>
        <authorList>
            <person name="Huang X."/>
        </authorList>
    </citation>
    <scope>NUCLEOTIDE SEQUENCE [LARGE SCALE GENOMIC DNA]</scope>
    <source>
        <strain evidence="3 4">HNM0141</strain>
    </source>
</reference>
<feature type="compositionally biased region" description="Basic and acidic residues" evidence="1">
    <location>
        <begin position="391"/>
        <end position="407"/>
    </location>
</feature>
<keyword evidence="2" id="KW-1133">Transmembrane helix</keyword>
<feature type="region of interest" description="Disordered" evidence="1">
    <location>
        <begin position="97"/>
        <end position="125"/>
    </location>
</feature>
<evidence type="ECO:0000256" key="1">
    <source>
        <dbReference type="SAM" id="MobiDB-lite"/>
    </source>
</evidence>
<feature type="transmembrane region" description="Helical" evidence="2">
    <location>
        <begin position="176"/>
        <end position="196"/>
    </location>
</feature>
<gene>
    <name evidence="3" type="ORF">I1A49_30510</name>
</gene>
<dbReference type="Proteomes" id="UP000663421">
    <property type="component" value="Chromosome"/>
</dbReference>
<feature type="region of interest" description="Disordered" evidence="1">
    <location>
        <begin position="366"/>
        <end position="407"/>
    </location>
</feature>
<organism evidence="3 4">
    <name type="scientific">Streptomyces malaysiensis</name>
    <dbReference type="NCBI Taxonomy" id="92644"/>
    <lineage>
        <taxon>Bacteria</taxon>
        <taxon>Bacillati</taxon>
        <taxon>Actinomycetota</taxon>
        <taxon>Actinomycetes</taxon>
        <taxon>Kitasatosporales</taxon>
        <taxon>Streptomycetaceae</taxon>
        <taxon>Streptomyces</taxon>
        <taxon>Streptomyces violaceusniger group</taxon>
    </lineage>
</organism>
<dbReference type="CDD" id="cd00161">
    <property type="entry name" value="beta-trefoil_Ricin-like"/>
    <property type="match status" value="1"/>
</dbReference>
<protein>
    <submittedName>
        <fullName evidence="3">Helix-turn-helix domain-containing protein</fullName>
    </submittedName>
</protein>
<keyword evidence="2" id="KW-0812">Transmembrane</keyword>
<name>A0ABX6WB42_STRMQ</name>
<dbReference type="InterPro" id="IPR035992">
    <property type="entry name" value="Ricin_B-like_lectins"/>
</dbReference>
<feature type="compositionally biased region" description="Low complexity" evidence="1">
    <location>
        <begin position="156"/>
        <end position="169"/>
    </location>
</feature>
<sequence>MADADRAPDPRRARSANEFITALQALKDWSRLTYRELSARADAVGDVLPRSTVANMLGRATLPREELVAAFVRACGVGPAELTVWLAVRKDLATRAGEPGAGPLPDAAAPPASGPGGVPDVGQVGSLDVGQVGSLDVGQVGSLDSSEPREHGEPVSAAASASRTSQAGARRSRMPMLSAALGLTVVVAAIAAVLAWRAHDGGGGGGEGRGGRVEKGGSVAVSPDGAAPAPGKYRIRAVHSSLCLSERRQDKTAWVYQAPCAEVFPSFSLQRLDDGLWRIATLHPEHGPGCSGIMGQSKAEGAWLGDDYCETRGAGEEFRLEAVDRPAEGFRLRPAHTDECLGLPDGTTRRWAHVVMLPCRSGAPGQVFRFDPVDSGAKERPSGAEEQSSGAEERPSGGKERPSGAEG</sequence>
<evidence type="ECO:0000256" key="2">
    <source>
        <dbReference type="SAM" id="Phobius"/>
    </source>
</evidence>
<dbReference type="SUPFAM" id="SSF50370">
    <property type="entry name" value="Ricin B-like lectins"/>
    <property type="match status" value="1"/>
</dbReference>
<evidence type="ECO:0000313" key="3">
    <source>
        <dbReference type="EMBL" id="QPI58663.1"/>
    </source>
</evidence>
<feature type="compositionally biased region" description="Low complexity" evidence="1">
    <location>
        <begin position="97"/>
        <end position="111"/>
    </location>
</feature>
<keyword evidence="4" id="KW-1185">Reference proteome</keyword>
<dbReference type="EMBL" id="CP065050">
    <property type="protein sequence ID" value="QPI58663.1"/>
    <property type="molecule type" value="Genomic_DNA"/>
</dbReference>